<evidence type="ECO:0000313" key="2">
    <source>
        <dbReference type="Proteomes" id="UP001054252"/>
    </source>
</evidence>
<evidence type="ECO:0000313" key="1">
    <source>
        <dbReference type="EMBL" id="GKV01678.1"/>
    </source>
</evidence>
<organism evidence="1 2">
    <name type="scientific">Rubroshorea leprosula</name>
    <dbReference type="NCBI Taxonomy" id="152421"/>
    <lineage>
        <taxon>Eukaryota</taxon>
        <taxon>Viridiplantae</taxon>
        <taxon>Streptophyta</taxon>
        <taxon>Embryophyta</taxon>
        <taxon>Tracheophyta</taxon>
        <taxon>Spermatophyta</taxon>
        <taxon>Magnoliopsida</taxon>
        <taxon>eudicotyledons</taxon>
        <taxon>Gunneridae</taxon>
        <taxon>Pentapetalae</taxon>
        <taxon>rosids</taxon>
        <taxon>malvids</taxon>
        <taxon>Malvales</taxon>
        <taxon>Dipterocarpaceae</taxon>
        <taxon>Rubroshorea</taxon>
    </lineage>
</organism>
<gene>
    <name evidence="1" type="ORF">SLEP1_g14217</name>
</gene>
<reference evidence="1 2" key="1">
    <citation type="journal article" date="2021" name="Commun. Biol.">
        <title>The genome of Shorea leprosula (Dipterocarpaceae) highlights the ecological relevance of drought in aseasonal tropical rainforests.</title>
        <authorList>
            <person name="Ng K.K.S."/>
            <person name="Kobayashi M.J."/>
            <person name="Fawcett J.A."/>
            <person name="Hatakeyama M."/>
            <person name="Paape T."/>
            <person name="Ng C.H."/>
            <person name="Ang C.C."/>
            <person name="Tnah L.H."/>
            <person name="Lee C.T."/>
            <person name="Nishiyama T."/>
            <person name="Sese J."/>
            <person name="O'Brien M.J."/>
            <person name="Copetti D."/>
            <person name="Mohd Noor M.I."/>
            <person name="Ong R.C."/>
            <person name="Putra M."/>
            <person name="Sireger I.Z."/>
            <person name="Indrioko S."/>
            <person name="Kosugi Y."/>
            <person name="Izuno A."/>
            <person name="Isagi Y."/>
            <person name="Lee S.L."/>
            <person name="Shimizu K.K."/>
        </authorList>
    </citation>
    <scope>NUCLEOTIDE SEQUENCE [LARGE SCALE GENOMIC DNA]</scope>
    <source>
        <strain evidence="1">214</strain>
    </source>
</reference>
<protein>
    <submittedName>
        <fullName evidence="1">Uncharacterized protein</fullName>
    </submittedName>
</protein>
<dbReference type="Proteomes" id="UP001054252">
    <property type="component" value="Unassembled WGS sequence"/>
</dbReference>
<proteinExistence type="predicted"/>
<sequence length="80" mass="9015">MFFDEPYAIRFPVAATPLFTLLDGLGRDKFRTYINTNDLNPSGWKYYPDRVNAVKMNIDTAANCSCSRQVLIFGNVESGS</sequence>
<keyword evidence="2" id="KW-1185">Reference proteome</keyword>
<dbReference type="EMBL" id="BPVZ01000017">
    <property type="protein sequence ID" value="GKV01678.1"/>
    <property type="molecule type" value="Genomic_DNA"/>
</dbReference>
<dbReference type="AlphaFoldDB" id="A0AAV5ITT6"/>
<accession>A0AAV5ITT6</accession>
<name>A0AAV5ITT6_9ROSI</name>
<comment type="caution">
    <text evidence="1">The sequence shown here is derived from an EMBL/GenBank/DDBJ whole genome shotgun (WGS) entry which is preliminary data.</text>
</comment>